<evidence type="ECO:0000259" key="1">
    <source>
        <dbReference type="Pfam" id="PF13349"/>
    </source>
</evidence>
<evidence type="ECO:0000313" key="3">
    <source>
        <dbReference type="Proteomes" id="UP000475214"/>
    </source>
</evidence>
<dbReference type="RefSeq" id="WP_163741100.1">
    <property type="nucleotide sequence ID" value="NZ_JAAGOA010000015.1"/>
</dbReference>
<dbReference type="InterPro" id="IPR025164">
    <property type="entry name" value="Toastrack_DUF4097"/>
</dbReference>
<gene>
    <name evidence="2" type="ORF">G1H10_20150</name>
</gene>
<proteinExistence type="predicted"/>
<name>A0A6L9SAV0_9ACTN</name>
<dbReference type="EMBL" id="JAAGOA010000015">
    <property type="protein sequence ID" value="NEE02485.1"/>
    <property type="molecule type" value="Genomic_DNA"/>
</dbReference>
<dbReference type="Pfam" id="PF13349">
    <property type="entry name" value="DUF4097"/>
    <property type="match status" value="1"/>
</dbReference>
<dbReference type="AlphaFoldDB" id="A0A6L9SAV0"/>
<dbReference type="Proteomes" id="UP000475214">
    <property type="component" value="Unassembled WGS sequence"/>
</dbReference>
<keyword evidence="3" id="KW-1185">Reference proteome</keyword>
<sequence>MTTFTTPESIAATLEVAGAQVQINAGDRTDTVVRVEPIDPASRKDLKVAENTKVDFADGRLSIKTKTAGDKKGSVAISIDLPAGSSLAAYVAYSTVQADGVFGASELHVASGQVKLDQIGALTANIASGDVTIGQIGGRADVEGASFTMRIGEATGPVDFSSAGGHTWIGHAAADLTLGGANADFDIDRADGDVTVETAGGAIRIGRMTSGRARLKNASGDIEVGIGEGVAASLDVDSERGAVHNFVSSAGEPGRPSDAKVSVHARSRHGDITIQRAAS</sequence>
<organism evidence="2 3">
    <name type="scientific">Phytoactinopolyspora halotolerans</name>
    <dbReference type="NCBI Taxonomy" id="1981512"/>
    <lineage>
        <taxon>Bacteria</taxon>
        <taxon>Bacillati</taxon>
        <taxon>Actinomycetota</taxon>
        <taxon>Actinomycetes</taxon>
        <taxon>Jiangellales</taxon>
        <taxon>Jiangellaceae</taxon>
        <taxon>Phytoactinopolyspora</taxon>
    </lineage>
</organism>
<feature type="domain" description="DUF4097" evidence="1">
    <location>
        <begin position="14"/>
        <end position="274"/>
    </location>
</feature>
<protein>
    <submittedName>
        <fullName evidence="2">DUF4097 domain-containing protein</fullName>
    </submittedName>
</protein>
<evidence type="ECO:0000313" key="2">
    <source>
        <dbReference type="EMBL" id="NEE02485.1"/>
    </source>
</evidence>
<accession>A0A6L9SAV0</accession>
<comment type="caution">
    <text evidence="2">The sequence shown here is derived from an EMBL/GenBank/DDBJ whole genome shotgun (WGS) entry which is preliminary data.</text>
</comment>
<reference evidence="2 3" key="1">
    <citation type="submission" date="2020-02" db="EMBL/GenBank/DDBJ databases">
        <authorList>
            <person name="Li X.-J."/>
            <person name="Han X.-M."/>
        </authorList>
    </citation>
    <scope>NUCLEOTIDE SEQUENCE [LARGE SCALE GENOMIC DNA]</scope>
    <source>
        <strain evidence="2 3">CCTCC AB 2017055</strain>
    </source>
</reference>